<feature type="transmembrane region" description="Helical" evidence="1">
    <location>
        <begin position="197"/>
        <end position="215"/>
    </location>
</feature>
<name>A0ABR9WEY2_9BACT</name>
<comment type="caution">
    <text evidence="2">The sequence shown here is derived from an EMBL/GenBank/DDBJ whole genome shotgun (WGS) entry which is preliminary data.</text>
</comment>
<gene>
    <name evidence="2" type="ORF">IEE83_16485</name>
</gene>
<dbReference type="RefSeq" id="WP_194121614.1">
    <property type="nucleotide sequence ID" value="NZ_JACYGY010000001.1"/>
</dbReference>
<evidence type="ECO:0000256" key="1">
    <source>
        <dbReference type="SAM" id="Phobius"/>
    </source>
</evidence>
<feature type="transmembrane region" description="Helical" evidence="1">
    <location>
        <begin position="169"/>
        <end position="191"/>
    </location>
</feature>
<dbReference type="Proteomes" id="UP000634134">
    <property type="component" value="Unassembled WGS sequence"/>
</dbReference>
<keyword evidence="1" id="KW-1133">Transmembrane helix</keyword>
<dbReference type="EMBL" id="JACYGY010000001">
    <property type="protein sequence ID" value="MBE9463486.1"/>
    <property type="molecule type" value="Genomic_DNA"/>
</dbReference>
<feature type="transmembrane region" description="Helical" evidence="1">
    <location>
        <begin position="97"/>
        <end position="115"/>
    </location>
</feature>
<organism evidence="2 3">
    <name type="scientific">Dyadobacter subterraneus</name>
    <dbReference type="NCBI Taxonomy" id="2773304"/>
    <lineage>
        <taxon>Bacteria</taxon>
        <taxon>Pseudomonadati</taxon>
        <taxon>Bacteroidota</taxon>
        <taxon>Cytophagia</taxon>
        <taxon>Cytophagales</taxon>
        <taxon>Spirosomataceae</taxon>
        <taxon>Dyadobacter</taxon>
    </lineage>
</organism>
<evidence type="ECO:0008006" key="4">
    <source>
        <dbReference type="Google" id="ProtNLM"/>
    </source>
</evidence>
<evidence type="ECO:0000313" key="3">
    <source>
        <dbReference type="Proteomes" id="UP000634134"/>
    </source>
</evidence>
<keyword evidence="1" id="KW-0812">Transmembrane</keyword>
<sequence>MKVTQAQYFEIEDFLSKKCRLSETEFIDEMTDHFIDAIEEKLKESIPFNEAMYSTIEDFGGMRAIQKMEWQFRKGFVKKQLRVLLTLWKSQLSGQKLLRSLIVTFLVTTLCFYLKLYTKDVTESYNFVNGILTGSAILPVIMLPIFLLQRYIKWLDIFGMIKSQTIVRVLITFLVALFAVLSSLIITKSGFNNLTSALLQSFIWTAFAISIISLFEYSKECEGNYWYVTK</sequence>
<reference evidence="3" key="1">
    <citation type="submission" date="2023-07" db="EMBL/GenBank/DDBJ databases">
        <title>Dyadobacter sp. nov 'subterranea' isolated from contaminted grondwater.</title>
        <authorList>
            <person name="Szabo I."/>
            <person name="Al-Omari J."/>
            <person name="Szerdahelyi S.G."/>
            <person name="Rado J."/>
        </authorList>
    </citation>
    <scope>NUCLEOTIDE SEQUENCE [LARGE SCALE GENOMIC DNA]</scope>
    <source>
        <strain evidence="3">UP-52</strain>
    </source>
</reference>
<protein>
    <recommendedName>
        <fullName evidence="4">DUF1129 family protein</fullName>
    </recommendedName>
</protein>
<keyword evidence="3" id="KW-1185">Reference proteome</keyword>
<proteinExistence type="predicted"/>
<evidence type="ECO:0000313" key="2">
    <source>
        <dbReference type="EMBL" id="MBE9463486.1"/>
    </source>
</evidence>
<accession>A0ABR9WEY2</accession>
<feature type="transmembrane region" description="Helical" evidence="1">
    <location>
        <begin position="127"/>
        <end position="148"/>
    </location>
</feature>
<keyword evidence="1" id="KW-0472">Membrane</keyword>